<gene>
    <name evidence="1" type="ORF">Cme02nite_06160</name>
</gene>
<organism evidence="1 2">
    <name type="scientific">Catellatospora methionotrophica</name>
    <dbReference type="NCBI Taxonomy" id="121620"/>
    <lineage>
        <taxon>Bacteria</taxon>
        <taxon>Bacillati</taxon>
        <taxon>Actinomycetota</taxon>
        <taxon>Actinomycetes</taxon>
        <taxon>Micromonosporales</taxon>
        <taxon>Micromonosporaceae</taxon>
        <taxon>Catellatospora</taxon>
    </lineage>
</organism>
<dbReference type="EMBL" id="BONJ01000001">
    <property type="protein sequence ID" value="GIG12284.1"/>
    <property type="molecule type" value="Genomic_DNA"/>
</dbReference>
<comment type="caution">
    <text evidence="1">The sequence shown here is derived from an EMBL/GenBank/DDBJ whole genome shotgun (WGS) entry which is preliminary data.</text>
</comment>
<dbReference type="Proteomes" id="UP000660339">
    <property type="component" value="Unassembled WGS sequence"/>
</dbReference>
<keyword evidence="2" id="KW-1185">Reference proteome</keyword>
<evidence type="ECO:0000313" key="2">
    <source>
        <dbReference type="Proteomes" id="UP000660339"/>
    </source>
</evidence>
<evidence type="ECO:0000313" key="1">
    <source>
        <dbReference type="EMBL" id="GIG12284.1"/>
    </source>
</evidence>
<reference evidence="1" key="1">
    <citation type="submission" date="2021-01" db="EMBL/GenBank/DDBJ databases">
        <title>Whole genome shotgun sequence of Catellatospora methionotrophica NBRC 14553.</title>
        <authorList>
            <person name="Komaki H."/>
            <person name="Tamura T."/>
        </authorList>
    </citation>
    <scope>NUCLEOTIDE SEQUENCE</scope>
    <source>
        <strain evidence="1">NBRC 14553</strain>
    </source>
</reference>
<dbReference type="AlphaFoldDB" id="A0A8J3L686"/>
<sequence>MRFARFGRLPAGMVPRTTVVQAGQRGGYTIEAGLPERSLGAQVAVTFFPNGVAPHRDCHAAANMVRPPAGTKPSPAAPAAAHVHGKPAKLVDGRLRWEYAPGAWAEAVGKDLAAGAGDDPVANLDLLARIADDLHYGVESLRFPLVVGGVPDGLRLAVASVTERSKVGWGSVLIFTAGPYCHGSATPQATLAVRAEAIIPGYGWTGDRSNATVDGRRAIKQQSPTGATDLAVYGDPGPYVIVSSSNEETTRLAGGDGLIPFYRHIQILGTTTLTTLAHPADQTSWTTAPTR</sequence>
<proteinExistence type="predicted"/>
<protein>
    <submittedName>
        <fullName evidence="1">Uncharacterized protein</fullName>
    </submittedName>
</protein>
<accession>A0A8J3L686</accession>
<name>A0A8J3L686_9ACTN</name>